<dbReference type="EMBL" id="HBIB01023893">
    <property type="protein sequence ID" value="CAE0253409.1"/>
    <property type="molecule type" value="Transcribed_RNA"/>
</dbReference>
<gene>
    <name evidence="9" type="ORF">PBIL07802_LOCUS15644</name>
    <name evidence="10" type="ORF">PBIL07802_LOCUS15660</name>
</gene>
<evidence type="ECO:0000313" key="10">
    <source>
        <dbReference type="EMBL" id="CAE0253425.1"/>
    </source>
</evidence>
<dbReference type="InterPro" id="IPR053806">
    <property type="entry name" value="MTHFR_C"/>
</dbReference>
<dbReference type="Pfam" id="PF02219">
    <property type="entry name" value="MTHFR"/>
    <property type="match status" value="1"/>
</dbReference>
<name>A0A7S3G8X8_9EUKA</name>
<evidence type="ECO:0000256" key="2">
    <source>
        <dbReference type="ARBA" id="ARBA00004777"/>
    </source>
</evidence>
<dbReference type="InterPro" id="IPR029041">
    <property type="entry name" value="FAD-linked_oxidoreductase-like"/>
</dbReference>
<feature type="region of interest" description="Disordered" evidence="7">
    <location>
        <begin position="260"/>
        <end position="285"/>
    </location>
</feature>
<dbReference type="PANTHER" id="PTHR45754">
    <property type="entry name" value="METHYLENETETRAHYDROFOLATE REDUCTASE"/>
    <property type="match status" value="1"/>
</dbReference>
<dbReference type="EMBL" id="HBIB01023915">
    <property type="protein sequence ID" value="CAE0253425.1"/>
    <property type="molecule type" value="Transcribed_RNA"/>
</dbReference>
<evidence type="ECO:0000256" key="5">
    <source>
        <dbReference type="ARBA" id="ARBA00022827"/>
    </source>
</evidence>
<evidence type="ECO:0000256" key="3">
    <source>
        <dbReference type="ARBA" id="ARBA00006743"/>
    </source>
</evidence>
<sequence>MKYFLSKQYSNAKKLHTIIEVFKPATREGENSLMERLNRLATLNPALFSISSQNHQHENNTLSLTQLVREDVCAEVQVHLQCDEPLEILRANIASAKAFNVRHFLFFVLRQPQALVQEGGEVSHDSVAIEEALKKMRQLLHLLGEEQSIGVMVPYCDTRDEQIWASVARLACPGIDYVVLPMIATTQSYSARCNLLTKHGVRCPIVPAIVAAALNARSLESLINSTTAGRDEEWQCIVRQLLEIEEQIVLSGRTHRLNVHASEQGRDSSSLSAQKSEERASSTLRSFHSTTIHRIKKQKAEAIQAFWLSRCVELVEGIQECGSPGVYLVSLNLESVVKKVAEACGLREGGTLPWRPRLEAGQGEQIRPIHWANNPKSYMKRTRGSGNMSCGTWARAIREGDVVFSSHDAGASDQHKSERLAMWGISLRTHDDVFATFLKYLQRRIRFLPWCDSIAPETDGEIKDTLLKMNSAGFLTINSQPAVDAAPSSHPVFGWGPRKGGFIFQKAYVEFFTAQDNLARIVKLCSERENLTYFAANAEDHFVTNCTSSRGTIAVTWGIFPGYEVVQPSIVDRGAFLLWKEEAFSKWTSEWGCLYQFGSPSRKIIEDLHDSYYLVCIVDNQYSESTLMSDLVHLLPGK</sequence>
<dbReference type="AlphaFoldDB" id="A0A7S3G8X8"/>
<keyword evidence="4" id="KW-0285">Flavoprotein</keyword>
<dbReference type="GO" id="GO:0071949">
    <property type="term" value="F:FAD binding"/>
    <property type="evidence" value="ECO:0007669"/>
    <property type="project" value="TreeGrafter"/>
</dbReference>
<evidence type="ECO:0000259" key="8">
    <source>
        <dbReference type="Pfam" id="PF21895"/>
    </source>
</evidence>
<dbReference type="Gene3D" id="3.20.20.220">
    <property type="match status" value="1"/>
</dbReference>
<dbReference type="GO" id="GO:0035999">
    <property type="term" value="P:tetrahydrofolate interconversion"/>
    <property type="evidence" value="ECO:0007669"/>
    <property type="project" value="UniProtKB-UniPathway"/>
</dbReference>
<proteinExistence type="inferred from homology"/>
<dbReference type="PANTHER" id="PTHR45754:SF3">
    <property type="entry name" value="METHYLENETETRAHYDROFOLATE REDUCTASE (NADPH)"/>
    <property type="match status" value="1"/>
</dbReference>
<accession>A0A7S3G8X8</accession>
<comment type="cofactor">
    <cofactor evidence="1">
        <name>FAD</name>
        <dbReference type="ChEBI" id="CHEBI:57692"/>
    </cofactor>
</comment>
<dbReference type="UniPathway" id="UPA00193"/>
<evidence type="ECO:0000256" key="7">
    <source>
        <dbReference type="SAM" id="MobiDB-lite"/>
    </source>
</evidence>
<dbReference type="GO" id="GO:0005829">
    <property type="term" value="C:cytosol"/>
    <property type="evidence" value="ECO:0007669"/>
    <property type="project" value="TreeGrafter"/>
</dbReference>
<evidence type="ECO:0000313" key="9">
    <source>
        <dbReference type="EMBL" id="CAE0253409.1"/>
    </source>
</evidence>
<evidence type="ECO:0000256" key="4">
    <source>
        <dbReference type="ARBA" id="ARBA00022630"/>
    </source>
</evidence>
<dbReference type="InterPro" id="IPR003171">
    <property type="entry name" value="Mehydrof_redctse-like"/>
</dbReference>
<comment type="pathway">
    <text evidence="2">One-carbon metabolism; tetrahydrofolate interconversion.</text>
</comment>
<organism evidence="10">
    <name type="scientific">Palpitomonas bilix</name>
    <dbReference type="NCBI Taxonomy" id="652834"/>
    <lineage>
        <taxon>Eukaryota</taxon>
        <taxon>Eukaryota incertae sedis</taxon>
    </lineage>
</organism>
<comment type="similarity">
    <text evidence="3">Belongs to the methylenetetrahydrofolate reductase family.</text>
</comment>
<dbReference type="Pfam" id="PF21895">
    <property type="entry name" value="MTHFR_C"/>
    <property type="match status" value="1"/>
</dbReference>
<feature type="domain" description="MTHFR SAM-binding regulatory" evidence="8">
    <location>
        <begin position="360"/>
        <end position="628"/>
    </location>
</feature>
<reference evidence="10" key="1">
    <citation type="submission" date="2021-01" db="EMBL/GenBank/DDBJ databases">
        <authorList>
            <person name="Corre E."/>
            <person name="Pelletier E."/>
            <person name="Niang G."/>
            <person name="Scheremetjew M."/>
            <person name="Finn R."/>
            <person name="Kale V."/>
            <person name="Holt S."/>
            <person name="Cochrane G."/>
            <person name="Meng A."/>
            <person name="Brown T."/>
            <person name="Cohen L."/>
        </authorList>
    </citation>
    <scope>NUCLEOTIDE SEQUENCE</scope>
    <source>
        <strain evidence="10">NIES-2562</strain>
    </source>
</reference>
<keyword evidence="6" id="KW-0560">Oxidoreductase</keyword>
<evidence type="ECO:0000256" key="1">
    <source>
        <dbReference type="ARBA" id="ARBA00001974"/>
    </source>
</evidence>
<dbReference type="GO" id="GO:0009086">
    <property type="term" value="P:methionine biosynthetic process"/>
    <property type="evidence" value="ECO:0007669"/>
    <property type="project" value="TreeGrafter"/>
</dbReference>
<dbReference type="GO" id="GO:0004489">
    <property type="term" value="F:methylenetetrahydrofolate reductase [NAD(P)H] activity"/>
    <property type="evidence" value="ECO:0007669"/>
    <property type="project" value="InterPro"/>
</dbReference>
<evidence type="ECO:0000256" key="6">
    <source>
        <dbReference type="ARBA" id="ARBA00023002"/>
    </source>
</evidence>
<protein>
    <recommendedName>
        <fullName evidence="8">MTHFR SAM-binding regulatory domain-containing protein</fullName>
    </recommendedName>
</protein>
<dbReference type="SUPFAM" id="SSF51730">
    <property type="entry name" value="FAD-linked oxidoreductase"/>
    <property type="match status" value="1"/>
</dbReference>
<keyword evidence="5" id="KW-0274">FAD</keyword>